<dbReference type="RefSeq" id="WP_199021730.1">
    <property type="nucleotide sequence ID" value="NZ_JAELUP010000117.1"/>
</dbReference>
<comment type="caution">
    <text evidence="1">The sequence shown here is derived from an EMBL/GenBank/DDBJ whole genome shotgun (WGS) entry which is preliminary data.</text>
</comment>
<sequence length="57" mass="6390">MNDPICPADLSVNGFAAFDEQKLRFSVKYNQIYGSTLKSVLDKQEKAAKGRGILEKR</sequence>
<dbReference type="AlphaFoldDB" id="A0A934J3L7"/>
<accession>A0A934J3L7</accession>
<reference evidence="1" key="1">
    <citation type="submission" date="2020-12" db="EMBL/GenBank/DDBJ databases">
        <authorList>
            <person name="Huq M.A."/>
        </authorList>
    </citation>
    <scope>NUCLEOTIDE SEQUENCE</scope>
    <source>
        <strain evidence="1">MAHUQ-46</strain>
    </source>
</reference>
<proteinExistence type="predicted"/>
<keyword evidence="2" id="KW-1185">Reference proteome</keyword>
<name>A0A934J3L7_9BACL</name>
<organism evidence="1 2">
    <name type="scientific">Paenibacillus roseus</name>
    <dbReference type="NCBI Taxonomy" id="2798579"/>
    <lineage>
        <taxon>Bacteria</taxon>
        <taxon>Bacillati</taxon>
        <taxon>Bacillota</taxon>
        <taxon>Bacilli</taxon>
        <taxon>Bacillales</taxon>
        <taxon>Paenibacillaceae</taxon>
        <taxon>Paenibacillus</taxon>
    </lineage>
</organism>
<evidence type="ECO:0000313" key="2">
    <source>
        <dbReference type="Proteomes" id="UP000640274"/>
    </source>
</evidence>
<dbReference type="EMBL" id="JAELUP010000117">
    <property type="protein sequence ID" value="MBJ6364127.1"/>
    <property type="molecule type" value="Genomic_DNA"/>
</dbReference>
<gene>
    <name evidence="1" type="ORF">JFN88_23200</name>
</gene>
<evidence type="ECO:0000313" key="1">
    <source>
        <dbReference type="EMBL" id="MBJ6364127.1"/>
    </source>
</evidence>
<dbReference type="Proteomes" id="UP000640274">
    <property type="component" value="Unassembled WGS sequence"/>
</dbReference>
<protein>
    <submittedName>
        <fullName evidence="1">Uncharacterized protein</fullName>
    </submittedName>
</protein>